<sequence length="172" mass="19762">MKTENNTMMWTLFKKLKKEPIISVENSHSRFDIPMKFYLFVQDKWSKKMSDIASRLSKKKLVCSLGLFVILAGGICIYGISRSFINTAKDCIKIIPISEPMDAIGKSFVLNPKPFPISQKEFERIARFRMYLDSLGRSPIGKRAFDSIIGLRPGLMDSLVFIENYYKSNCKN</sequence>
<accession>A0ABU1S3F4</accession>
<keyword evidence="1" id="KW-0472">Membrane</keyword>
<feature type="transmembrane region" description="Helical" evidence="1">
    <location>
        <begin position="61"/>
        <end position="81"/>
    </location>
</feature>
<dbReference type="EMBL" id="JAVDTX010000005">
    <property type="protein sequence ID" value="MDR6845567.1"/>
    <property type="molecule type" value="Genomic_DNA"/>
</dbReference>
<keyword evidence="1" id="KW-1133">Transmembrane helix</keyword>
<evidence type="ECO:0000256" key="1">
    <source>
        <dbReference type="SAM" id="Phobius"/>
    </source>
</evidence>
<keyword evidence="1" id="KW-0812">Transmembrane</keyword>
<reference evidence="2 3" key="1">
    <citation type="submission" date="2023-07" db="EMBL/GenBank/DDBJ databases">
        <title>Sorghum-associated microbial communities from plants grown in Nebraska, USA.</title>
        <authorList>
            <person name="Schachtman D."/>
        </authorList>
    </citation>
    <scope>NUCLEOTIDE SEQUENCE [LARGE SCALE GENOMIC DNA]</scope>
    <source>
        <strain evidence="2 3">BE124</strain>
    </source>
</reference>
<protein>
    <submittedName>
        <fullName evidence="2">Uncharacterized protein</fullName>
    </submittedName>
</protein>
<dbReference type="RefSeq" id="WP_310006984.1">
    <property type="nucleotide sequence ID" value="NZ_JAVDTX010000005.1"/>
</dbReference>
<dbReference type="Proteomes" id="UP001261871">
    <property type="component" value="Unassembled WGS sequence"/>
</dbReference>
<organism evidence="2 3">
    <name type="scientific">Flavobacterium granuli</name>
    <dbReference type="NCBI Taxonomy" id="280093"/>
    <lineage>
        <taxon>Bacteria</taxon>
        <taxon>Pseudomonadati</taxon>
        <taxon>Bacteroidota</taxon>
        <taxon>Flavobacteriia</taxon>
        <taxon>Flavobacteriales</taxon>
        <taxon>Flavobacteriaceae</taxon>
        <taxon>Flavobacterium</taxon>
    </lineage>
</organism>
<gene>
    <name evidence="2" type="ORF">J2W95_002277</name>
</gene>
<evidence type="ECO:0000313" key="3">
    <source>
        <dbReference type="Proteomes" id="UP001261871"/>
    </source>
</evidence>
<name>A0ABU1S3F4_9FLAO</name>
<proteinExistence type="predicted"/>
<keyword evidence="3" id="KW-1185">Reference proteome</keyword>
<evidence type="ECO:0000313" key="2">
    <source>
        <dbReference type="EMBL" id="MDR6845567.1"/>
    </source>
</evidence>
<comment type="caution">
    <text evidence="2">The sequence shown here is derived from an EMBL/GenBank/DDBJ whole genome shotgun (WGS) entry which is preliminary data.</text>
</comment>